<evidence type="ECO:0000256" key="3">
    <source>
        <dbReference type="ARBA" id="ARBA00023239"/>
    </source>
</evidence>
<reference evidence="6" key="1">
    <citation type="submission" date="2018-05" db="EMBL/GenBank/DDBJ databases">
        <authorList>
            <person name="Lanie J.A."/>
            <person name="Ng W.-L."/>
            <person name="Kazmierczak K.M."/>
            <person name="Andrzejewski T.M."/>
            <person name="Davidsen T.M."/>
            <person name="Wayne K.J."/>
            <person name="Tettelin H."/>
            <person name="Glass J.I."/>
            <person name="Rusch D."/>
            <person name="Podicherti R."/>
            <person name="Tsui H.-C.T."/>
            <person name="Winkler M.E."/>
        </authorList>
    </citation>
    <scope>NUCLEOTIDE SEQUENCE</scope>
</reference>
<evidence type="ECO:0000256" key="2">
    <source>
        <dbReference type="ARBA" id="ARBA00023052"/>
    </source>
</evidence>
<dbReference type="PROSITE" id="PS00187">
    <property type="entry name" value="TPP_ENZYMES"/>
    <property type="match status" value="1"/>
</dbReference>
<dbReference type="Gene3D" id="3.40.50.970">
    <property type="match status" value="1"/>
</dbReference>
<dbReference type="Pfam" id="PF02775">
    <property type="entry name" value="TPP_enzyme_C"/>
    <property type="match status" value="1"/>
</dbReference>
<dbReference type="SUPFAM" id="SSF52518">
    <property type="entry name" value="Thiamin diphosphate-binding fold (THDP-binding)"/>
    <property type="match status" value="1"/>
</dbReference>
<keyword evidence="3" id="KW-0456">Lyase</keyword>
<dbReference type="PANTHER" id="PTHR42818:SF1">
    <property type="entry name" value="SULFOPYRUVATE DECARBOXYLASE"/>
    <property type="match status" value="1"/>
</dbReference>
<dbReference type="EMBL" id="UINC01023457">
    <property type="protein sequence ID" value="SVA95160.1"/>
    <property type="molecule type" value="Genomic_DNA"/>
</dbReference>
<evidence type="ECO:0000259" key="5">
    <source>
        <dbReference type="Pfam" id="PF02775"/>
    </source>
</evidence>
<sequence length="172" mass="18335">VKDEPIISNLGGTTFHLHNLSDRDANLYTWGAMGLASSIGLGVALAAPTRKVIVMDGDGSLLMNLGSLGTIARQHPSNLIHIVWDNHQWAGTGGQPTHTAGVTDLAAIARGAGIPKVESISTLEGLEEIFDRAMNEEGPWCIVADVEGGDQPARPEVSIEENLQRFRKSFQG</sequence>
<feature type="domain" description="Thiamine pyrophosphate enzyme TPP-binding" evidence="5">
    <location>
        <begin position="28"/>
        <end position="143"/>
    </location>
</feature>
<protein>
    <recommendedName>
        <fullName evidence="5">Thiamine pyrophosphate enzyme TPP-binding domain-containing protein</fullName>
    </recommendedName>
</protein>
<dbReference type="GO" id="GO:0000287">
    <property type="term" value="F:magnesium ion binding"/>
    <property type="evidence" value="ECO:0007669"/>
    <property type="project" value="InterPro"/>
</dbReference>
<name>A0A382A0X1_9ZZZZ</name>
<organism evidence="6">
    <name type="scientific">marine metagenome</name>
    <dbReference type="NCBI Taxonomy" id="408172"/>
    <lineage>
        <taxon>unclassified sequences</taxon>
        <taxon>metagenomes</taxon>
        <taxon>ecological metagenomes</taxon>
    </lineage>
</organism>
<evidence type="ECO:0000256" key="1">
    <source>
        <dbReference type="ARBA" id="ARBA00022793"/>
    </source>
</evidence>
<keyword evidence="2" id="KW-0786">Thiamine pyrophosphate</keyword>
<dbReference type="InterPro" id="IPR011766">
    <property type="entry name" value="TPP_enzyme_TPP-bd"/>
</dbReference>
<feature type="transmembrane region" description="Helical" evidence="4">
    <location>
        <begin position="27"/>
        <end position="47"/>
    </location>
</feature>
<gene>
    <name evidence="6" type="ORF">METZ01_LOCUS148014</name>
</gene>
<dbReference type="InterPro" id="IPR029061">
    <property type="entry name" value="THDP-binding"/>
</dbReference>
<keyword evidence="1" id="KW-0210">Decarboxylase</keyword>
<dbReference type="AlphaFoldDB" id="A0A382A0X1"/>
<dbReference type="GO" id="GO:0016831">
    <property type="term" value="F:carboxy-lyase activity"/>
    <property type="evidence" value="ECO:0007669"/>
    <property type="project" value="UniProtKB-KW"/>
</dbReference>
<feature type="non-terminal residue" evidence="6">
    <location>
        <position position="1"/>
    </location>
</feature>
<dbReference type="GO" id="GO:0030976">
    <property type="term" value="F:thiamine pyrophosphate binding"/>
    <property type="evidence" value="ECO:0007669"/>
    <property type="project" value="InterPro"/>
</dbReference>
<dbReference type="PANTHER" id="PTHR42818">
    <property type="entry name" value="SULFOPYRUVATE DECARBOXYLASE SUBUNIT ALPHA"/>
    <property type="match status" value="1"/>
</dbReference>
<evidence type="ECO:0000313" key="6">
    <source>
        <dbReference type="EMBL" id="SVA95160.1"/>
    </source>
</evidence>
<keyword evidence="4" id="KW-0812">Transmembrane</keyword>
<accession>A0A382A0X1</accession>
<keyword evidence="4" id="KW-1133">Transmembrane helix</keyword>
<proteinExistence type="predicted"/>
<dbReference type="InterPro" id="IPR000399">
    <property type="entry name" value="TPP-bd_CS"/>
</dbReference>
<evidence type="ECO:0000256" key="4">
    <source>
        <dbReference type="SAM" id="Phobius"/>
    </source>
</evidence>
<keyword evidence="4" id="KW-0472">Membrane</keyword>
<dbReference type="InterPro" id="IPR051818">
    <property type="entry name" value="TPP_dependent_decarboxylase"/>
</dbReference>